<reference evidence="2 3" key="1">
    <citation type="submission" date="2019-08" db="EMBL/GenBank/DDBJ databases">
        <title>Complete genome sequence of Terriglobus albidus strain ORNL.</title>
        <authorList>
            <person name="Podar M."/>
        </authorList>
    </citation>
    <scope>NUCLEOTIDE SEQUENCE [LARGE SCALE GENOMIC DNA]</scope>
    <source>
        <strain evidence="2 3">ORNL</strain>
    </source>
</reference>
<protein>
    <submittedName>
        <fullName evidence="2">Isoquinoline 1-oxidoreductase subunit</fullName>
    </submittedName>
</protein>
<evidence type="ECO:0000313" key="3">
    <source>
        <dbReference type="Proteomes" id="UP000321820"/>
    </source>
</evidence>
<feature type="chain" id="PRO_5023105083" evidence="1">
    <location>
        <begin position="27"/>
        <end position="209"/>
    </location>
</feature>
<dbReference type="InterPro" id="IPR036280">
    <property type="entry name" value="Multihaem_cyt_sf"/>
</dbReference>
<dbReference type="SUPFAM" id="SSF48695">
    <property type="entry name" value="Multiheme cytochromes"/>
    <property type="match status" value="1"/>
</dbReference>
<dbReference type="KEGG" id="talb:FTW19_23415"/>
<dbReference type="OrthoDB" id="656942at2"/>
<organism evidence="2 3">
    <name type="scientific">Terriglobus albidus</name>
    <dbReference type="NCBI Taxonomy" id="1592106"/>
    <lineage>
        <taxon>Bacteria</taxon>
        <taxon>Pseudomonadati</taxon>
        <taxon>Acidobacteriota</taxon>
        <taxon>Terriglobia</taxon>
        <taxon>Terriglobales</taxon>
        <taxon>Acidobacteriaceae</taxon>
        <taxon>Terriglobus</taxon>
    </lineage>
</organism>
<gene>
    <name evidence="2" type="ORF">FTW19_23415</name>
</gene>
<dbReference type="Proteomes" id="UP000321820">
    <property type="component" value="Chromosome"/>
</dbReference>
<accession>A0A5B9EK18</accession>
<dbReference type="RefSeq" id="WP_147649981.1">
    <property type="nucleotide sequence ID" value="NZ_CP042806.1"/>
</dbReference>
<keyword evidence="3" id="KW-1185">Reference proteome</keyword>
<proteinExistence type="predicted"/>
<feature type="signal peptide" evidence="1">
    <location>
        <begin position="1"/>
        <end position="26"/>
    </location>
</feature>
<evidence type="ECO:0000313" key="2">
    <source>
        <dbReference type="EMBL" id="QEE30681.1"/>
    </source>
</evidence>
<keyword evidence="1" id="KW-0732">Signal</keyword>
<name>A0A5B9EK18_9BACT</name>
<evidence type="ECO:0000256" key="1">
    <source>
        <dbReference type="SAM" id="SignalP"/>
    </source>
</evidence>
<dbReference type="AlphaFoldDB" id="A0A5B9EK18"/>
<dbReference type="EMBL" id="CP042806">
    <property type="protein sequence ID" value="QEE30681.1"/>
    <property type="molecule type" value="Genomic_DNA"/>
</dbReference>
<sequence length="209" mass="22705">MKIDWRLLAIVITLTLIGIVRSSAAAADKPAAASDPNTLASPKSFASIADPQKRSAAYFTELSKVLTHQRCVNCHPSGESPRQGDSRRLHQPLVVRGVDGYGRENMRCGTCHTNANFDQGRIPGNPHWHLAPAEMAWEGKTPAEICRQIKDPKRNGNRSLNDLIDHIGKDALVGWAWNPGYGRKPAPGTQQQAGELVEAWAKSGAACPQ</sequence>